<dbReference type="Gene3D" id="3.30.160.60">
    <property type="entry name" value="Classic Zinc Finger"/>
    <property type="match status" value="1"/>
</dbReference>
<evidence type="ECO:0000256" key="1">
    <source>
        <dbReference type="PROSITE-ProRule" id="PRU00042"/>
    </source>
</evidence>
<gene>
    <name evidence="4" type="ORF">PBRA_006667</name>
</gene>
<evidence type="ECO:0000313" key="5">
    <source>
        <dbReference type="Proteomes" id="UP000039324"/>
    </source>
</evidence>
<keyword evidence="1" id="KW-0863">Zinc-finger</keyword>
<dbReference type="EMBL" id="CDSF01000085">
    <property type="protein sequence ID" value="CEO98553.1"/>
    <property type="molecule type" value="Genomic_DNA"/>
</dbReference>
<reference evidence="4 5" key="1">
    <citation type="submission" date="2015-02" db="EMBL/GenBank/DDBJ databases">
        <authorList>
            <person name="Chooi Y.-H."/>
        </authorList>
    </citation>
    <scope>NUCLEOTIDE SEQUENCE [LARGE SCALE GENOMIC DNA]</scope>
    <source>
        <strain evidence="4">E3</strain>
    </source>
</reference>
<accession>A0A0G4IT77</accession>
<evidence type="ECO:0000256" key="2">
    <source>
        <dbReference type="SAM" id="SignalP"/>
    </source>
</evidence>
<keyword evidence="1" id="KW-0479">Metal-binding</keyword>
<protein>
    <recommendedName>
        <fullName evidence="3">C2H2-type domain-containing protein</fullName>
    </recommendedName>
</protein>
<feature type="chain" id="PRO_5005193565" description="C2H2-type domain-containing protein" evidence="2">
    <location>
        <begin position="21"/>
        <end position="261"/>
    </location>
</feature>
<keyword evidence="1" id="KW-0862">Zinc</keyword>
<dbReference type="GO" id="GO:0008270">
    <property type="term" value="F:zinc ion binding"/>
    <property type="evidence" value="ECO:0007669"/>
    <property type="project" value="UniProtKB-KW"/>
</dbReference>
<feature type="domain" description="C2H2-type" evidence="3">
    <location>
        <begin position="161"/>
        <end position="201"/>
    </location>
</feature>
<sequence>MLVPLGVSLCALLLTCRASGVPVSAADDDDVWAEVVTLFNFDAFDADNRVRARAAAVDQPEATVSRTAGDTFPDDEAVSRHDFGQRDNVIQPASLHHATPNQGTSSRPHSGNAVNPKQCQSCLLTFSSVSSRRAHEAATCVARDPIPGSVLTRSREGYLVLQCRACRHQFRTKQGFHRHQRAYLTCASVSSSTSPHQGERPRGGPMFQCPYCPAHFYGIRDLDQHISARPAEMCGICRSRMHGDVLAIHLRHVHPLQADQI</sequence>
<dbReference type="AlphaFoldDB" id="A0A0G4IT77"/>
<dbReference type="Proteomes" id="UP000039324">
    <property type="component" value="Unassembled WGS sequence"/>
</dbReference>
<proteinExistence type="predicted"/>
<keyword evidence="5" id="KW-1185">Reference proteome</keyword>
<name>A0A0G4IT77_PLABS</name>
<organism evidence="4 5">
    <name type="scientific">Plasmodiophora brassicae</name>
    <name type="common">Clubroot disease agent</name>
    <dbReference type="NCBI Taxonomy" id="37360"/>
    <lineage>
        <taxon>Eukaryota</taxon>
        <taxon>Sar</taxon>
        <taxon>Rhizaria</taxon>
        <taxon>Endomyxa</taxon>
        <taxon>Phytomyxea</taxon>
        <taxon>Plasmodiophorida</taxon>
        <taxon>Plasmodiophoridae</taxon>
        <taxon>Plasmodiophora</taxon>
    </lineage>
</organism>
<dbReference type="PROSITE" id="PS50157">
    <property type="entry name" value="ZINC_FINGER_C2H2_2"/>
    <property type="match status" value="1"/>
</dbReference>
<evidence type="ECO:0000259" key="3">
    <source>
        <dbReference type="PROSITE" id="PS50157"/>
    </source>
</evidence>
<evidence type="ECO:0000313" key="4">
    <source>
        <dbReference type="EMBL" id="CEO98553.1"/>
    </source>
</evidence>
<dbReference type="InterPro" id="IPR013087">
    <property type="entry name" value="Znf_C2H2_type"/>
</dbReference>
<keyword evidence="2" id="KW-0732">Signal</keyword>
<feature type="signal peptide" evidence="2">
    <location>
        <begin position="1"/>
        <end position="20"/>
    </location>
</feature>